<dbReference type="EMBL" id="VSSQ01033616">
    <property type="protein sequence ID" value="MPM85270.1"/>
    <property type="molecule type" value="Genomic_DNA"/>
</dbReference>
<protein>
    <submittedName>
        <fullName evidence="1">Uncharacterized protein</fullName>
    </submittedName>
</protein>
<sequence length="82" mass="9396">MQVLGQENAVHERPELCIQGQSICLPNIIREKRHAVISHHSVIHDRSPIEQHQFPAFAELNFGFQAQFLQKSGNIRPSRIES</sequence>
<evidence type="ECO:0000313" key="1">
    <source>
        <dbReference type="EMBL" id="MPM85270.1"/>
    </source>
</evidence>
<proteinExistence type="predicted"/>
<comment type="caution">
    <text evidence="1">The sequence shown here is derived from an EMBL/GenBank/DDBJ whole genome shotgun (WGS) entry which is preliminary data.</text>
</comment>
<dbReference type="AlphaFoldDB" id="A0A645D6X0"/>
<gene>
    <name evidence="1" type="ORF">SDC9_132348</name>
</gene>
<name>A0A645D6X0_9ZZZZ</name>
<reference evidence="1" key="1">
    <citation type="submission" date="2019-08" db="EMBL/GenBank/DDBJ databases">
        <authorList>
            <person name="Kucharzyk K."/>
            <person name="Murdoch R.W."/>
            <person name="Higgins S."/>
            <person name="Loffler F."/>
        </authorList>
    </citation>
    <scope>NUCLEOTIDE SEQUENCE</scope>
</reference>
<organism evidence="1">
    <name type="scientific">bioreactor metagenome</name>
    <dbReference type="NCBI Taxonomy" id="1076179"/>
    <lineage>
        <taxon>unclassified sequences</taxon>
        <taxon>metagenomes</taxon>
        <taxon>ecological metagenomes</taxon>
    </lineage>
</organism>
<accession>A0A645D6X0</accession>